<keyword evidence="4" id="KW-1185">Reference proteome</keyword>
<evidence type="ECO:0000313" key="3">
    <source>
        <dbReference type="EMBL" id="CAH0110178.1"/>
    </source>
</evidence>
<name>A0A8J2S084_9CRUS</name>
<dbReference type="AlphaFoldDB" id="A0A8J2S084"/>
<reference evidence="3" key="1">
    <citation type="submission" date="2021-11" db="EMBL/GenBank/DDBJ databases">
        <authorList>
            <person name="Schell T."/>
        </authorList>
    </citation>
    <scope>NUCLEOTIDE SEQUENCE</scope>
    <source>
        <strain evidence="3">M5</strain>
    </source>
</reference>
<evidence type="ECO:0000256" key="2">
    <source>
        <dbReference type="SAM" id="SignalP"/>
    </source>
</evidence>
<feature type="region of interest" description="Disordered" evidence="1">
    <location>
        <begin position="193"/>
        <end position="216"/>
    </location>
</feature>
<keyword evidence="2" id="KW-0732">Signal</keyword>
<feature type="region of interest" description="Disordered" evidence="1">
    <location>
        <begin position="115"/>
        <end position="141"/>
    </location>
</feature>
<sequence length="330" mass="36793">MKIVWQTSLFLLTLFVAAEAKPIASRDSTPSSDVITSATHPVKNIQNYNPEVVVFVELLKDDGINNKKKDWAQPHVLLVVQQDDVAANNGKDLATSDPNILLMVENFQSNHQWTESSASTRLARDMSRDDSTDPDEYLETGTSRGNYYDVWIVPRRSRTADPLPPPTSLLTPPSYMQVTTSKQYNAEYNAQTSGNRVSGRSISTANSSPNHSYITDDDPPDFLSTLVTLPQVWMHDLSHMIIQPLRKPSSGERDSFEYFGMVGKAPFIQCPLGFKKSSLGTCRPVFRSRRNYPVSSAQEPEFEIESTTTIVATTLSEENTTNTSSSPKYT</sequence>
<dbReference type="OrthoDB" id="6351055at2759"/>
<accession>A0A8J2S084</accession>
<feature type="signal peptide" evidence="2">
    <location>
        <begin position="1"/>
        <end position="20"/>
    </location>
</feature>
<dbReference type="Proteomes" id="UP000789390">
    <property type="component" value="Unassembled WGS sequence"/>
</dbReference>
<dbReference type="EMBL" id="CAKKLH010000300">
    <property type="protein sequence ID" value="CAH0110178.1"/>
    <property type="molecule type" value="Genomic_DNA"/>
</dbReference>
<feature type="compositionally biased region" description="Basic and acidic residues" evidence="1">
    <location>
        <begin position="122"/>
        <end position="131"/>
    </location>
</feature>
<feature type="chain" id="PRO_5035282756" evidence="2">
    <location>
        <begin position="21"/>
        <end position="330"/>
    </location>
</feature>
<evidence type="ECO:0000256" key="1">
    <source>
        <dbReference type="SAM" id="MobiDB-lite"/>
    </source>
</evidence>
<evidence type="ECO:0000313" key="4">
    <source>
        <dbReference type="Proteomes" id="UP000789390"/>
    </source>
</evidence>
<organism evidence="3 4">
    <name type="scientific">Daphnia galeata</name>
    <dbReference type="NCBI Taxonomy" id="27404"/>
    <lineage>
        <taxon>Eukaryota</taxon>
        <taxon>Metazoa</taxon>
        <taxon>Ecdysozoa</taxon>
        <taxon>Arthropoda</taxon>
        <taxon>Crustacea</taxon>
        <taxon>Branchiopoda</taxon>
        <taxon>Diplostraca</taxon>
        <taxon>Cladocera</taxon>
        <taxon>Anomopoda</taxon>
        <taxon>Daphniidae</taxon>
        <taxon>Daphnia</taxon>
    </lineage>
</organism>
<comment type="caution">
    <text evidence="3">The sequence shown here is derived from an EMBL/GenBank/DDBJ whole genome shotgun (WGS) entry which is preliminary data.</text>
</comment>
<protein>
    <submittedName>
        <fullName evidence="3">Uncharacterized protein</fullName>
    </submittedName>
</protein>
<gene>
    <name evidence="3" type="ORF">DGAL_LOCUS13679</name>
</gene>
<proteinExistence type="predicted"/>
<feature type="compositionally biased region" description="Polar residues" evidence="1">
    <location>
        <begin position="193"/>
        <end position="213"/>
    </location>
</feature>